<dbReference type="AlphaFoldDB" id="A0A8S2NUS2"/>
<dbReference type="EMBL" id="CAJNOK010014686">
    <property type="protein sequence ID" value="CAF1209970.1"/>
    <property type="molecule type" value="Genomic_DNA"/>
</dbReference>
<dbReference type="Proteomes" id="UP000677228">
    <property type="component" value="Unassembled WGS sequence"/>
</dbReference>
<protein>
    <recommendedName>
        <fullName evidence="2">Ubiquitin-like domain-containing protein</fullName>
    </recommendedName>
</protein>
<organism evidence="4 5">
    <name type="scientific">Didymodactylos carnosus</name>
    <dbReference type="NCBI Taxonomy" id="1234261"/>
    <lineage>
        <taxon>Eukaryota</taxon>
        <taxon>Metazoa</taxon>
        <taxon>Spiralia</taxon>
        <taxon>Gnathifera</taxon>
        <taxon>Rotifera</taxon>
        <taxon>Eurotatoria</taxon>
        <taxon>Bdelloidea</taxon>
        <taxon>Philodinida</taxon>
        <taxon>Philodinidae</taxon>
        <taxon>Didymodactylos</taxon>
    </lineage>
</organism>
<dbReference type="Proteomes" id="UP000682733">
    <property type="component" value="Unassembled WGS sequence"/>
</dbReference>
<feature type="domain" description="Ubiquitin-like" evidence="2">
    <location>
        <begin position="15"/>
        <end position="83"/>
    </location>
</feature>
<gene>
    <name evidence="3" type="ORF">OVA965_LOCUS24400</name>
    <name evidence="4" type="ORF">TMI583_LOCUS25120</name>
</gene>
<evidence type="ECO:0000313" key="5">
    <source>
        <dbReference type="Proteomes" id="UP000682733"/>
    </source>
</evidence>
<reference evidence="4" key="1">
    <citation type="submission" date="2021-02" db="EMBL/GenBank/DDBJ databases">
        <authorList>
            <person name="Nowell W R."/>
        </authorList>
    </citation>
    <scope>NUCLEOTIDE SEQUENCE</scope>
</reference>
<evidence type="ECO:0000313" key="3">
    <source>
        <dbReference type="EMBL" id="CAF1209970.1"/>
    </source>
</evidence>
<feature type="compositionally biased region" description="Polar residues" evidence="1">
    <location>
        <begin position="164"/>
        <end position="178"/>
    </location>
</feature>
<dbReference type="InterPro" id="IPR000626">
    <property type="entry name" value="Ubiquitin-like_dom"/>
</dbReference>
<dbReference type="Gene3D" id="3.10.20.90">
    <property type="entry name" value="Phosphatidylinositol 3-kinase Catalytic Subunit, Chain A, domain 1"/>
    <property type="match status" value="1"/>
</dbReference>
<dbReference type="CDD" id="cd17039">
    <property type="entry name" value="Ubl_ubiquitin_like"/>
    <property type="match status" value="1"/>
</dbReference>
<evidence type="ECO:0000259" key="2">
    <source>
        <dbReference type="PROSITE" id="PS50053"/>
    </source>
</evidence>
<dbReference type="SUPFAM" id="SSF54236">
    <property type="entry name" value="Ubiquitin-like"/>
    <property type="match status" value="1"/>
</dbReference>
<feature type="compositionally biased region" description="Low complexity" evidence="1">
    <location>
        <begin position="150"/>
        <end position="163"/>
    </location>
</feature>
<dbReference type="EMBL" id="CAJOBA010036220">
    <property type="protein sequence ID" value="CAF4018979.1"/>
    <property type="molecule type" value="Genomic_DNA"/>
</dbReference>
<dbReference type="PROSITE" id="PS50053">
    <property type="entry name" value="UBIQUITIN_2"/>
    <property type="match status" value="1"/>
</dbReference>
<evidence type="ECO:0000256" key="1">
    <source>
        <dbReference type="SAM" id="MobiDB-lite"/>
    </source>
</evidence>
<sequence length="282" mass="32511">MSATIPVVTTTVDRVNFTVTRKSDGQSLAFSLPEKSSVKDLKNDLKARLPPQFQEGCRLICKGKIMKGKHKIHHYGFKNGTNVNDYVYDPNIQIHYNMYRNVGQNRVPAPSATNLMPVNSPARSVRRMHSGDSEEDDFTTVSHKKKRNSNRSNNYQQQRQQQNDFHTSPSNQTNQPFSQRTATNLNLNQQNYQQNQNISIEATRYALTRFPFQPFIIRFSSGNVPDKQAAEEVLLHYKHNRQIDILINNYRSSTLKCGANEYDILLYVKDANSFTFLFDKQK</sequence>
<accession>A0A8S2NUS2</accession>
<evidence type="ECO:0000313" key="4">
    <source>
        <dbReference type="EMBL" id="CAF4018979.1"/>
    </source>
</evidence>
<name>A0A8S2NUS2_9BILA</name>
<feature type="region of interest" description="Disordered" evidence="1">
    <location>
        <begin position="110"/>
        <end position="178"/>
    </location>
</feature>
<comment type="caution">
    <text evidence="4">The sequence shown here is derived from an EMBL/GenBank/DDBJ whole genome shotgun (WGS) entry which is preliminary data.</text>
</comment>
<dbReference type="InterPro" id="IPR029071">
    <property type="entry name" value="Ubiquitin-like_domsf"/>
</dbReference>
<proteinExistence type="predicted"/>